<evidence type="ECO:0000313" key="1">
    <source>
        <dbReference type="EMBL" id="QJA60296.1"/>
    </source>
</evidence>
<dbReference type="EMBL" id="MT141403">
    <property type="protein sequence ID" value="QJA60296.1"/>
    <property type="molecule type" value="Genomic_DNA"/>
</dbReference>
<protein>
    <submittedName>
        <fullName evidence="2">Uncharacterized protein</fullName>
    </submittedName>
</protein>
<gene>
    <name evidence="2" type="ORF">MM415A03703_0008</name>
    <name evidence="1" type="ORF">MM415B01142_0023</name>
</gene>
<reference evidence="2" key="1">
    <citation type="submission" date="2020-03" db="EMBL/GenBank/DDBJ databases">
        <title>The deep terrestrial virosphere.</title>
        <authorList>
            <person name="Holmfeldt K."/>
            <person name="Nilsson E."/>
            <person name="Simone D."/>
            <person name="Lopez-Fernandez M."/>
            <person name="Wu X."/>
            <person name="de Brujin I."/>
            <person name="Lundin D."/>
            <person name="Andersson A."/>
            <person name="Bertilsson S."/>
            <person name="Dopson M."/>
        </authorList>
    </citation>
    <scope>NUCLEOTIDE SEQUENCE</scope>
    <source>
        <strain evidence="2">MM415A03703</strain>
        <strain evidence="1">MM415B01142</strain>
    </source>
</reference>
<organism evidence="2">
    <name type="scientific">viral metagenome</name>
    <dbReference type="NCBI Taxonomy" id="1070528"/>
    <lineage>
        <taxon>unclassified sequences</taxon>
        <taxon>metagenomes</taxon>
        <taxon>organismal metagenomes</taxon>
    </lineage>
</organism>
<accession>A0A6M3JJW0</accession>
<evidence type="ECO:0000313" key="2">
    <source>
        <dbReference type="EMBL" id="QJA70479.1"/>
    </source>
</evidence>
<sequence length="135" mass="15543">MSKVNVTSSEFCDLIIAFLLDKCLHSDEVAYGNKDFDKFIVKIIGKGLKSLLLQYYLNMDSSIRVKYKRLRSTIVGGAEETIILVKPPTDHKVEVEKKKDSLIKRIIKKLIRKESLDQDEINTIENILIEDKEDN</sequence>
<dbReference type="AlphaFoldDB" id="A0A6M3JJW0"/>
<dbReference type="EMBL" id="MT141796">
    <property type="protein sequence ID" value="QJA70479.1"/>
    <property type="molecule type" value="Genomic_DNA"/>
</dbReference>
<proteinExistence type="predicted"/>
<name>A0A6M3JJW0_9ZZZZ</name>